<evidence type="ECO:0000313" key="3">
    <source>
        <dbReference type="Proteomes" id="UP000886595"/>
    </source>
</evidence>
<evidence type="ECO:0000313" key="2">
    <source>
        <dbReference type="EMBL" id="KAG2329031.1"/>
    </source>
</evidence>
<gene>
    <name evidence="2" type="ORF">Bca52824_000211</name>
</gene>
<dbReference type="PANTHER" id="PTHR31789:SF10">
    <property type="entry name" value="TRANSDUCIN_WD40 REPEAT-LIKE SUPERFAMILY PROTEIN"/>
    <property type="match status" value="1"/>
</dbReference>
<dbReference type="Proteomes" id="UP000886595">
    <property type="component" value="Unassembled WGS sequence"/>
</dbReference>
<dbReference type="AlphaFoldDB" id="A0A8X7WG30"/>
<evidence type="ECO:0008006" key="4">
    <source>
        <dbReference type="Google" id="ProtNLM"/>
    </source>
</evidence>
<dbReference type="InterPro" id="IPR015943">
    <property type="entry name" value="WD40/YVTN_repeat-like_dom_sf"/>
</dbReference>
<proteinExistence type="predicted"/>
<comment type="caution">
    <text evidence="2">The sequence shown here is derived from an EMBL/GenBank/DDBJ whole genome shotgun (WGS) entry which is preliminary data.</text>
</comment>
<dbReference type="OrthoDB" id="336008at2759"/>
<dbReference type="Pfam" id="PF25463">
    <property type="entry name" value="DUF7899"/>
    <property type="match status" value="1"/>
</dbReference>
<dbReference type="SUPFAM" id="SSF69322">
    <property type="entry name" value="Tricorn protease domain 2"/>
    <property type="match status" value="1"/>
</dbReference>
<dbReference type="Gene3D" id="2.130.10.10">
    <property type="entry name" value="YVTN repeat-like/Quinoprotein amine dehydrogenase"/>
    <property type="match status" value="1"/>
</dbReference>
<keyword evidence="3" id="KW-1185">Reference proteome</keyword>
<accession>A0A8X7WG30</accession>
<name>A0A8X7WG30_BRACI</name>
<organism evidence="2 3">
    <name type="scientific">Brassica carinata</name>
    <name type="common">Ethiopian mustard</name>
    <name type="synonym">Abyssinian cabbage</name>
    <dbReference type="NCBI Taxonomy" id="52824"/>
    <lineage>
        <taxon>Eukaryota</taxon>
        <taxon>Viridiplantae</taxon>
        <taxon>Streptophyta</taxon>
        <taxon>Embryophyta</taxon>
        <taxon>Tracheophyta</taxon>
        <taxon>Spermatophyta</taxon>
        <taxon>Magnoliopsida</taxon>
        <taxon>eudicotyledons</taxon>
        <taxon>Gunneridae</taxon>
        <taxon>Pentapetalae</taxon>
        <taxon>rosids</taxon>
        <taxon>malvids</taxon>
        <taxon>Brassicales</taxon>
        <taxon>Brassicaceae</taxon>
        <taxon>Brassiceae</taxon>
        <taxon>Brassica</taxon>
    </lineage>
</organism>
<sequence length="461" mass="52833">MCLWKEEGSQLALDLAVEEESWRKEDSPDGFVNSVKKLQRREISSRKDRAFSISTAQERFRNMRLVEQYDTHDPKGHSLVALPFLMKRTKVIEIVAARDIVFALAHSGVCAAFSRDEVIRSLFYNKNNDSLITVSVYASDNFSSLKCRSTRIEYVYSERSARCRVCSFESESLKWPGFVEFDDVNGKVLTYSAQDSVYKVFDLKNYTMLYSISDKHVQEIKISPGIMLLIFKRATSHVPLKILSIEDGTVLKSFNHLLHRNKKVDFIEQFNEKLLVKQENENLQILDVRNAQLMEVSRAEFMTPSAFIFLYENQLFLTFRNRNVSVWNFRGELVTSFEDHLLWHPDCNTNNIYITSDQDLIISYCKADTEDQWIEGNAGSINISNILTGKCLAKITSSSGPPKEGETESSSSSSSSLGNNSKLRRNAVAEALEDITALFYDEERNEIYTGNRHGFVHVWSN</sequence>
<protein>
    <recommendedName>
        <fullName evidence="4">Transducin/WD40 repeat-like superfamily protein</fullName>
    </recommendedName>
</protein>
<dbReference type="EMBL" id="JAAMPC010000001">
    <property type="protein sequence ID" value="KAG2329031.1"/>
    <property type="molecule type" value="Genomic_DNA"/>
</dbReference>
<feature type="region of interest" description="Disordered" evidence="1">
    <location>
        <begin position="397"/>
        <end position="420"/>
    </location>
</feature>
<dbReference type="PANTHER" id="PTHR31789">
    <property type="entry name" value="OS05G0482600 PROTEIN"/>
    <property type="match status" value="1"/>
</dbReference>
<dbReference type="InterPro" id="IPR057221">
    <property type="entry name" value="DUF7899"/>
</dbReference>
<evidence type="ECO:0000256" key="1">
    <source>
        <dbReference type="SAM" id="MobiDB-lite"/>
    </source>
</evidence>
<reference evidence="2 3" key="1">
    <citation type="submission" date="2020-02" db="EMBL/GenBank/DDBJ databases">
        <authorList>
            <person name="Ma Q."/>
            <person name="Huang Y."/>
            <person name="Song X."/>
            <person name="Pei D."/>
        </authorList>
    </citation>
    <scope>NUCLEOTIDE SEQUENCE [LARGE SCALE GENOMIC DNA]</scope>
    <source>
        <strain evidence="2">Sxm20200214</strain>
        <tissue evidence="2">Leaf</tissue>
    </source>
</reference>